<feature type="transmembrane region" description="Helical" evidence="1">
    <location>
        <begin position="6"/>
        <end position="22"/>
    </location>
</feature>
<keyword evidence="1" id="KW-1133">Transmembrane helix</keyword>
<accession>A0A0F9NXZ6</accession>
<keyword evidence="1" id="KW-0812">Transmembrane</keyword>
<protein>
    <submittedName>
        <fullName evidence="2">Uncharacterized protein</fullName>
    </submittedName>
</protein>
<dbReference type="AlphaFoldDB" id="A0A0F9NXZ6"/>
<gene>
    <name evidence="2" type="ORF">LCGC14_0896120</name>
</gene>
<keyword evidence="1" id="KW-0472">Membrane</keyword>
<sequence length="147" mass="17300">METTQLILQGLILLGIIYVAFIQERVTKVKDSLWGTLKDYPDIAERRFTWKEEEIKREAEQKIIEAVAKLDSQIKKGEKSFEKISESFSEVLRVLAAIYVRFLIKNSKHYLVFQDAIEQAKDKNVKEILCDSLDHVQNKIKEYRKEH</sequence>
<organism evidence="2">
    <name type="scientific">marine sediment metagenome</name>
    <dbReference type="NCBI Taxonomy" id="412755"/>
    <lineage>
        <taxon>unclassified sequences</taxon>
        <taxon>metagenomes</taxon>
        <taxon>ecological metagenomes</taxon>
    </lineage>
</organism>
<evidence type="ECO:0000256" key="1">
    <source>
        <dbReference type="SAM" id="Phobius"/>
    </source>
</evidence>
<name>A0A0F9NXZ6_9ZZZZ</name>
<dbReference type="EMBL" id="LAZR01002891">
    <property type="protein sequence ID" value="KKN24320.1"/>
    <property type="molecule type" value="Genomic_DNA"/>
</dbReference>
<reference evidence="2" key="1">
    <citation type="journal article" date="2015" name="Nature">
        <title>Complex archaea that bridge the gap between prokaryotes and eukaryotes.</title>
        <authorList>
            <person name="Spang A."/>
            <person name="Saw J.H."/>
            <person name="Jorgensen S.L."/>
            <person name="Zaremba-Niedzwiedzka K."/>
            <person name="Martijn J."/>
            <person name="Lind A.E."/>
            <person name="van Eijk R."/>
            <person name="Schleper C."/>
            <person name="Guy L."/>
            <person name="Ettema T.J."/>
        </authorList>
    </citation>
    <scope>NUCLEOTIDE SEQUENCE</scope>
</reference>
<comment type="caution">
    <text evidence="2">The sequence shown here is derived from an EMBL/GenBank/DDBJ whole genome shotgun (WGS) entry which is preliminary data.</text>
</comment>
<evidence type="ECO:0000313" key="2">
    <source>
        <dbReference type="EMBL" id="KKN24320.1"/>
    </source>
</evidence>
<proteinExistence type="predicted"/>